<dbReference type="AlphaFoldDB" id="A0A445K0T7"/>
<reference evidence="2 3" key="1">
    <citation type="submission" date="2018-09" db="EMBL/GenBank/DDBJ databases">
        <title>A high-quality reference genome of wild soybean provides a powerful tool to mine soybean genomes.</title>
        <authorList>
            <person name="Xie M."/>
            <person name="Chung C.Y.L."/>
            <person name="Li M.-W."/>
            <person name="Wong F.-L."/>
            <person name="Chan T.-F."/>
            <person name="Lam H.-M."/>
        </authorList>
    </citation>
    <scope>NUCLEOTIDE SEQUENCE [LARGE SCALE GENOMIC DNA]</scope>
    <source>
        <strain evidence="3">cv. W05</strain>
        <tissue evidence="2">Hypocotyl of etiolated seedlings</tissue>
    </source>
</reference>
<evidence type="ECO:0000313" key="2">
    <source>
        <dbReference type="EMBL" id="RZC04330.1"/>
    </source>
</evidence>
<dbReference type="Proteomes" id="UP000289340">
    <property type="component" value="Chromosome 7"/>
</dbReference>
<proteinExistence type="predicted"/>
<feature type="compositionally biased region" description="Low complexity" evidence="1">
    <location>
        <begin position="49"/>
        <end position="61"/>
    </location>
</feature>
<organism evidence="2 3">
    <name type="scientific">Glycine soja</name>
    <name type="common">Wild soybean</name>
    <dbReference type="NCBI Taxonomy" id="3848"/>
    <lineage>
        <taxon>Eukaryota</taxon>
        <taxon>Viridiplantae</taxon>
        <taxon>Streptophyta</taxon>
        <taxon>Embryophyta</taxon>
        <taxon>Tracheophyta</taxon>
        <taxon>Spermatophyta</taxon>
        <taxon>Magnoliopsida</taxon>
        <taxon>eudicotyledons</taxon>
        <taxon>Gunneridae</taxon>
        <taxon>Pentapetalae</taxon>
        <taxon>rosids</taxon>
        <taxon>fabids</taxon>
        <taxon>Fabales</taxon>
        <taxon>Fabaceae</taxon>
        <taxon>Papilionoideae</taxon>
        <taxon>50 kb inversion clade</taxon>
        <taxon>NPAAA clade</taxon>
        <taxon>indigoferoid/millettioid clade</taxon>
        <taxon>Phaseoleae</taxon>
        <taxon>Glycine</taxon>
        <taxon>Glycine subgen. Soja</taxon>
    </lineage>
</organism>
<comment type="caution">
    <text evidence="2">The sequence shown here is derived from an EMBL/GenBank/DDBJ whole genome shotgun (WGS) entry which is preliminary data.</text>
</comment>
<evidence type="ECO:0000256" key="1">
    <source>
        <dbReference type="SAM" id="MobiDB-lite"/>
    </source>
</evidence>
<sequence>MDLTYLSTTGQGHKSNCDSSDSLGGSHNTSRGRSAPNFYPDGHSKEALQKSNSQSSVSLDSLFDDKDPPEISNVNQAKEEPDELSGVVDDTRGSLLMMNFSVEEVEFAIHKLGLFELPRK</sequence>
<evidence type="ECO:0000313" key="3">
    <source>
        <dbReference type="Proteomes" id="UP000289340"/>
    </source>
</evidence>
<feature type="region of interest" description="Disordered" evidence="1">
    <location>
        <begin position="1"/>
        <end position="87"/>
    </location>
</feature>
<name>A0A445K0T7_GLYSO</name>
<gene>
    <name evidence="2" type="ORF">D0Y65_018777</name>
</gene>
<dbReference type="EMBL" id="QZWG01000007">
    <property type="protein sequence ID" value="RZC04330.1"/>
    <property type="molecule type" value="Genomic_DNA"/>
</dbReference>
<accession>A0A445K0T7</accession>
<feature type="compositionally biased region" description="Polar residues" evidence="1">
    <location>
        <begin position="1"/>
        <end position="32"/>
    </location>
</feature>
<keyword evidence="3" id="KW-1185">Reference proteome</keyword>
<protein>
    <submittedName>
        <fullName evidence="2">Uncharacterized protein</fullName>
    </submittedName>
</protein>